<dbReference type="NCBIfam" id="TIGR04056">
    <property type="entry name" value="OMP_RagA_SusC"/>
    <property type="match status" value="1"/>
</dbReference>
<evidence type="ECO:0000256" key="1">
    <source>
        <dbReference type="ARBA" id="ARBA00004571"/>
    </source>
</evidence>
<dbReference type="Pfam" id="PF13715">
    <property type="entry name" value="CarbopepD_reg_2"/>
    <property type="match status" value="1"/>
</dbReference>
<keyword evidence="5 7" id="KW-0472">Membrane</keyword>
<dbReference type="Pfam" id="PF07660">
    <property type="entry name" value="STN"/>
    <property type="match status" value="1"/>
</dbReference>
<evidence type="ECO:0000313" key="10">
    <source>
        <dbReference type="Proteomes" id="UP000653730"/>
    </source>
</evidence>
<keyword evidence="2 7" id="KW-0813">Transport</keyword>
<sequence length="1182" mass="129613">MKKKLTRNSPFWRFPKPGLRMTFTAILLIVSFFEVQANSSPSDSKLTLDLEDVTVEEAFRKIETLTEYRFLYESGVTSLSRKITLKIKQKEIPDILDILFQGTDVDYKIKGRQIILNRQQKLRSTEKEPLALNIQTVVTGVVSDAHGQPLPGANVLEKGTSNGTQTDFDGNFSLEVSEDAVLVISYIGFKAREIPVNGQSSVTVTLVEDSAKLDEVVVTAMGISREKKSLGYATQEVDGENVNKVPSDNVVNSLSGKVAGVQIRKNTNLGGSSNVVIRGSTSLTGNNQALFVVDGVPVNNSNFNTSDQQTGAGGFDYGNLASDINPNDIESINILKGAAATALYGSRATNGAVIITTKSGSGAGKKPTVTVNSSVTVGWVDKSTWPDYQYKYGTGYGAIYGPDNNSFFQERDVDGDGVPDLVSPSTAYGSYGAPFDSNLLVYQWDSFYPESPNYLKPTPWEAPKDKLITFFETPVTTTNSISFAGSSDRATYRIAYTNFYQEGIMPNSNLSRDNISINTSFDISEKLSVAGSANYVKTDALGRNRTGNETGDNAGNVVASMRKYWAMNVGIQELKRAYFNTGKNIDPFMGGTIDNPYWVVYENYEDDTRSRIFGNASIKYKFKDWLNVEGKVSLDTYSFLQEERINEGTAGAVGRYSRRNINYSEMNYDLMLNYNKYVTDKFNISGVLGINIRRNDFSSIYAVTNGGLVIPGIFSLSNSVNVPNAPEEIEERIGVDGYYGLLSLGYNNLLYLDLTGRFDHSSTLPPENSTYFYPSISTSFLFSNLIESEVLSFGKFRLNYAEVGSSAPANSLWDVLNKPTPFGSIPLYGVKSTKNNEDLLPERTVSVEGGLELRFLDNRIRMDLSAYKTNSKDQIMPVAISTATGYAAKYVNAGEIENKGLEVALSGTIISGEDFNWDINLNWAKNKSRVLSLFEGGSNLQLGSVSGVTINATVGEPYGTIQGTDFIYRDGKRVINQETGEYERTTTSNNVIGNITPDWNGGISNEFRYKNLSFSFLIDIQKGGDVFSQDISTGNRSGLYGYSAGLNDLGNPVRNSLENGGGIILDGVAPDGSPNTIRTGMDIYTNATGSIKAPDASFIYDASYVKLREVTLTYTLPRMVFMEKLHLESLRVGLVGSNLWIIHKNLPFSDPEANLSSGNLQGFQNGVLPSTRNFGVNLQLQF</sequence>
<evidence type="ECO:0000256" key="6">
    <source>
        <dbReference type="ARBA" id="ARBA00023237"/>
    </source>
</evidence>
<dbReference type="AlphaFoldDB" id="A0A926JWB7"/>
<dbReference type="GO" id="GO:0009279">
    <property type="term" value="C:cell outer membrane"/>
    <property type="evidence" value="ECO:0007669"/>
    <property type="project" value="UniProtKB-SubCell"/>
</dbReference>
<evidence type="ECO:0000259" key="8">
    <source>
        <dbReference type="SMART" id="SM00965"/>
    </source>
</evidence>
<keyword evidence="3 7" id="KW-1134">Transmembrane beta strand</keyword>
<dbReference type="Pfam" id="PF07715">
    <property type="entry name" value="Plug"/>
    <property type="match status" value="1"/>
</dbReference>
<dbReference type="Gene3D" id="3.55.50.30">
    <property type="match status" value="1"/>
</dbReference>
<dbReference type="InterPro" id="IPR023996">
    <property type="entry name" value="TonB-dep_OMP_SusC/RagA"/>
</dbReference>
<dbReference type="SUPFAM" id="SSF49464">
    <property type="entry name" value="Carboxypeptidase regulatory domain-like"/>
    <property type="match status" value="1"/>
</dbReference>
<accession>A0A926JWB7</accession>
<keyword evidence="10" id="KW-1185">Reference proteome</keyword>
<keyword evidence="4 7" id="KW-0812">Transmembrane</keyword>
<evidence type="ECO:0000313" key="9">
    <source>
        <dbReference type="EMBL" id="MBC9798387.1"/>
    </source>
</evidence>
<dbReference type="InterPro" id="IPR023997">
    <property type="entry name" value="TonB-dep_OMP_SusC/RagA_CS"/>
</dbReference>
<feature type="domain" description="Secretin/TonB short N-terminal" evidence="8">
    <location>
        <begin position="68"/>
        <end position="119"/>
    </location>
</feature>
<dbReference type="SMART" id="SM00965">
    <property type="entry name" value="STN"/>
    <property type="match status" value="1"/>
</dbReference>
<name>A0A926JWB7_9FLAO</name>
<comment type="caution">
    <text evidence="9">The sequence shown here is derived from an EMBL/GenBank/DDBJ whole genome shotgun (WGS) entry which is preliminary data.</text>
</comment>
<dbReference type="Gene3D" id="2.40.170.20">
    <property type="entry name" value="TonB-dependent receptor, beta-barrel domain"/>
    <property type="match status" value="1"/>
</dbReference>
<dbReference type="InterPro" id="IPR011662">
    <property type="entry name" value="Secretin/TonB_short_N"/>
</dbReference>
<dbReference type="InterPro" id="IPR037066">
    <property type="entry name" value="Plug_dom_sf"/>
</dbReference>
<dbReference type="Gene3D" id="2.60.40.1120">
    <property type="entry name" value="Carboxypeptidase-like, regulatory domain"/>
    <property type="match status" value="1"/>
</dbReference>
<dbReference type="SUPFAM" id="SSF56935">
    <property type="entry name" value="Porins"/>
    <property type="match status" value="1"/>
</dbReference>
<dbReference type="EMBL" id="JACVDC010000111">
    <property type="protein sequence ID" value="MBC9798387.1"/>
    <property type="molecule type" value="Genomic_DNA"/>
</dbReference>
<proteinExistence type="inferred from homology"/>
<reference evidence="9 10" key="1">
    <citation type="submission" date="2020-09" db="EMBL/GenBank/DDBJ databases">
        <title>Sinomicrobium weinanense sp. nov., a halophilic bacteria isolated from saline-alkali soil.</title>
        <authorList>
            <person name="Wu P."/>
            <person name="Ren H."/>
            <person name="Mei Y."/>
            <person name="Liang Y."/>
            <person name="Chen Z."/>
        </authorList>
    </citation>
    <scope>NUCLEOTIDE SEQUENCE [LARGE SCALE GENOMIC DNA]</scope>
    <source>
        <strain evidence="9 10">FJxs</strain>
    </source>
</reference>
<dbReference type="InterPro" id="IPR008969">
    <property type="entry name" value="CarboxyPept-like_regulatory"/>
</dbReference>
<comment type="similarity">
    <text evidence="7">Belongs to the TonB-dependent receptor family.</text>
</comment>
<keyword evidence="6 7" id="KW-0998">Cell outer membrane</keyword>
<gene>
    <name evidence="9" type="ORF">IBL28_20635</name>
</gene>
<dbReference type="InterPro" id="IPR039426">
    <property type="entry name" value="TonB-dep_rcpt-like"/>
</dbReference>
<comment type="subcellular location">
    <subcellularLocation>
        <location evidence="1 7">Cell outer membrane</location>
        <topology evidence="1 7">Multi-pass membrane protein</topology>
    </subcellularLocation>
</comment>
<dbReference type="Proteomes" id="UP000653730">
    <property type="component" value="Unassembled WGS sequence"/>
</dbReference>
<dbReference type="NCBIfam" id="TIGR04057">
    <property type="entry name" value="SusC_RagA_signa"/>
    <property type="match status" value="1"/>
</dbReference>
<protein>
    <submittedName>
        <fullName evidence="9">SusC/RagA family TonB-linked outer membrane protein</fullName>
    </submittedName>
</protein>
<dbReference type="Gene3D" id="2.170.130.10">
    <property type="entry name" value="TonB-dependent receptor, plug domain"/>
    <property type="match status" value="1"/>
</dbReference>
<evidence type="ECO:0000256" key="7">
    <source>
        <dbReference type="PROSITE-ProRule" id="PRU01360"/>
    </source>
</evidence>
<evidence type="ECO:0000256" key="4">
    <source>
        <dbReference type="ARBA" id="ARBA00022692"/>
    </source>
</evidence>
<evidence type="ECO:0000256" key="3">
    <source>
        <dbReference type="ARBA" id="ARBA00022452"/>
    </source>
</evidence>
<evidence type="ECO:0000256" key="2">
    <source>
        <dbReference type="ARBA" id="ARBA00022448"/>
    </source>
</evidence>
<evidence type="ECO:0000256" key="5">
    <source>
        <dbReference type="ARBA" id="ARBA00023136"/>
    </source>
</evidence>
<dbReference type="FunFam" id="2.60.40.1120:FF:000003">
    <property type="entry name" value="Outer membrane protein Omp121"/>
    <property type="match status" value="1"/>
</dbReference>
<organism evidence="9 10">
    <name type="scientific">Sinomicrobium weinanense</name>
    <dbReference type="NCBI Taxonomy" id="2842200"/>
    <lineage>
        <taxon>Bacteria</taxon>
        <taxon>Pseudomonadati</taxon>
        <taxon>Bacteroidota</taxon>
        <taxon>Flavobacteriia</taxon>
        <taxon>Flavobacteriales</taxon>
        <taxon>Flavobacteriaceae</taxon>
        <taxon>Sinomicrobium</taxon>
    </lineage>
</organism>
<dbReference type="InterPro" id="IPR012910">
    <property type="entry name" value="Plug_dom"/>
</dbReference>
<dbReference type="PROSITE" id="PS52016">
    <property type="entry name" value="TONB_DEPENDENT_REC_3"/>
    <property type="match status" value="1"/>
</dbReference>
<dbReference type="InterPro" id="IPR036942">
    <property type="entry name" value="Beta-barrel_TonB_sf"/>
</dbReference>